<proteinExistence type="predicted"/>
<sequence>MFWWIVLAVVVVGFALAWWSSGRARGEVSPRTPTDLARVQGDAIRKHGTAGAGGMGGFPGGAGGFGG</sequence>
<gene>
    <name evidence="1" type="ORF">G7071_16845</name>
</gene>
<dbReference type="RefSeq" id="WP_166320533.1">
    <property type="nucleotide sequence ID" value="NZ_CP049866.1"/>
</dbReference>
<name>A0A6G7YJD4_9ACTN</name>
<dbReference type="AlphaFoldDB" id="A0A6G7YJD4"/>
<organism evidence="1 2">
    <name type="scientific">Nocardioides piscis</name>
    <dbReference type="NCBI Taxonomy" id="2714938"/>
    <lineage>
        <taxon>Bacteria</taxon>
        <taxon>Bacillati</taxon>
        <taxon>Actinomycetota</taxon>
        <taxon>Actinomycetes</taxon>
        <taxon>Propionibacteriales</taxon>
        <taxon>Nocardioidaceae</taxon>
        <taxon>Nocardioides</taxon>
    </lineage>
</organism>
<reference evidence="1 2" key="1">
    <citation type="submission" date="2020-03" db="EMBL/GenBank/DDBJ databases">
        <title>Nocardioides sp. nov., isolated from fish.</title>
        <authorList>
            <person name="Hyun D.-W."/>
            <person name="Bae J.-W."/>
        </authorList>
    </citation>
    <scope>NUCLEOTIDE SEQUENCE [LARGE SCALE GENOMIC DNA]</scope>
    <source>
        <strain evidence="1 2">HDW12A</strain>
    </source>
</reference>
<accession>A0A6G7YJD4</accession>
<dbReference type="Proteomes" id="UP000502035">
    <property type="component" value="Chromosome"/>
</dbReference>
<dbReference type="KEGG" id="npi:G7071_16845"/>
<evidence type="ECO:0000313" key="2">
    <source>
        <dbReference type="Proteomes" id="UP000502035"/>
    </source>
</evidence>
<protein>
    <submittedName>
        <fullName evidence="1">Uncharacterized protein</fullName>
    </submittedName>
</protein>
<evidence type="ECO:0000313" key="1">
    <source>
        <dbReference type="EMBL" id="QIK76848.1"/>
    </source>
</evidence>
<dbReference type="EMBL" id="CP049866">
    <property type="protein sequence ID" value="QIK76848.1"/>
    <property type="molecule type" value="Genomic_DNA"/>
</dbReference>
<keyword evidence="2" id="KW-1185">Reference proteome</keyword>